<evidence type="ECO:0000256" key="1">
    <source>
        <dbReference type="SAM" id="SignalP"/>
    </source>
</evidence>
<dbReference type="RefSeq" id="WP_007554307.1">
    <property type="nucleotide sequence ID" value="NZ_AENT01000012.1"/>
</dbReference>
<evidence type="ECO:0000313" key="3">
    <source>
        <dbReference type="Proteomes" id="UP000004594"/>
    </source>
</evidence>
<feature type="signal peptide" evidence="1">
    <location>
        <begin position="1"/>
        <end position="23"/>
    </location>
</feature>
<gene>
    <name evidence="2" type="ORF">HMPREF9220_1116</name>
</gene>
<comment type="caution">
    <text evidence="2">The sequence shown here is derived from an EMBL/GenBank/DDBJ whole genome shotgun (WGS) entry which is preliminary data.</text>
</comment>
<proteinExistence type="predicted"/>
<evidence type="ECO:0008006" key="4">
    <source>
        <dbReference type="Google" id="ProtNLM"/>
    </source>
</evidence>
<dbReference type="EMBL" id="AENT01000012">
    <property type="protein sequence ID" value="EFR42913.1"/>
    <property type="molecule type" value="Genomic_DNA"/>
</dbReference>
<feature type="chain" id="PRO_5003185006" description="Lipoprotein" evidence="1">
    <location>
        <begin position="24"/>
        <end position="206"/>
    </location>
</feature>
<sequence length="206" mass="22966">MKKLFALFIILFCWCVMAPTAHAEDFGRPRIGYVFISTSGAIDRSEKTTQERDQFLKDVVFKNKGVEIIPSAEARLAAINYFEDKGITLNSNITRRDWTEVAKKLNADYFMVVHAEKTNRDIEGGFINVSIKLTVEANISIINAHTGEYVLNDADTSKGSSSAVLGYGLPSDEHAANKAVMSILKDLATKVQRLEFTKPIPQAKKY</sequence>
<keyword evidence="1" id="KW-0732">Signal</keyword>
<protein>
    <recommendedName>
        <fullName evidence="4">Lipoprotein</fullName>
    </recommendedName>
</protein>
<dbReference type="Gene3D" id="3.40.50.10610">
    <property type="entry name" value="ABC-type transport auxiliary lipoprotein component"/>
    <property type="match status" value="1"/>
</dbReference>
<dbReference type="Proteomes" id="UP000004594">
    <property type="component" value="Unassembled WGS sequence"/>
</dbReference>
<organism evidence="2 3">
    <name type="scientific">Dialister micraerophilus UPII 345-E</name>
    <dbReference type="NCBI Taxonomy" id="910314"/>
    <lineage>
        <taxon>Bacteria</taxon>
        <taxon>Bacillati</taxon>
        <taxon>Bacillota</taxon>
        <taxon>Negativicutes</taxon>
        <taxon>Veillonellales</taxon>
        <taxon>Veillonellaceae</taxon>
        <taxon>Dialister</taxon>
    </lineage>
</organism>
<dbReference type="AlphaFoldDB" id="E4L8D3"/>
<name>E4L8D3_9FIRM</name>
<reference evidence="2 3" key="1">
    <citation type="submission" date="2010-11" db="EMBL/GenBank/DDBJ databases">
        <authorList>
            <person name="Durkin A.S."/>
            <person name="Madupu R."/>
            <person name="Torralba M."/>
            <person name="Gillis M."/>
            <person name="Methe B."/>
            <person name="Sutton G."/>
            <person name="Nelson K.E."/>
        </authorList>
    </citation>
    <scope>NUCLEOTIDE SEQUENCE [LARGE SCALE GENOMIC DNA]</scope>
    <source>
        <strain evidence="2 3">UPII 345-E</strain>
    </source>
</reference>
<evidence type="ECO:0000313" key="2">
    <source>
        <dbReference type="EMBL" id="EFR42913.1"/>
    </source>
</evidence>
<accession>E4L8D3</accession>